<dbReference type="AlphaFoldDB" id="A0A2P6M5L6"/>
<evidence type="ECO:0000313" key="3">
    <source>
        <dbReference type="Proteomes" id="UP000241736"/>
    </source>
</evidence>
<protein>
    <submittedName>
        <fullName evidence="2">Uncharacterized protein</fullName>
    </submittedName>
</protein>
<keyword evidence="3" id="KW-1185">Reference proteome</keyword>
<accession>A0A2P6M5L6</accession>
<dbReference type="InterPro" id="IPR049723">
    <property type="entry name" value="BPSL0761-like"/>
</dbReference>
<reference evidence="2 3" key="1">
    <citation type="submission" date="2018-03" db="EMBL/GenBank/DDBJ databases">
        <title>Arenimonas caeni sp. nov., isolated from activated sludge.</title>
        <authorList>
            <person name="Liu H."/>
        </authorList>
    </citation>
    <scope>NUCLEOTIDE SEQUENCE [LARGE SCALE GENOMIC DNA]</scope>
    <source>
        <strain evidence="3">z29</strain>
    </source>
</reference>
<dbReference type="RefSeq" id="WP_106991547.1">
    <property type="nucleotide sequence ID" value="NZ_KZ679106.1"/>
</dbReference>
<dbReference type="NCBIfam" id="NF041728">
    <property type="entry name" value="BPSL0761_fam"/>
    <property type="match status" value="1"/>
</dbReference>
<sequence>MTTPDERRRTLVQAGAFLKELRGNRSLPEAVRQEAHRLLRHYPSLREIEHLATITQGAFGGSPLGPEHDPDWLRGYAHGAHQGG</sequence>
<proteinExistence type="predicted"/>
<evidence type="ECO:0000256" key="1">
    <source>
        <dbReference type="SAM" id="MobiDB-lite"/>
    </source>
</evidence>
<dbReference type="Proteomes" id="UP000241736">
    <property type="component" value="Unassembled WGS sequence"/>
</dbReference>
<dbReference type="OrthoDB" id="5956333at2"/>
<comment type="caution">
    <text evidence="2">The sequence shown here is derived from an EMBL/GenBank/DDBJ whole genome shotgun (WGS) entry which is preliminary data.</text>
</comment>
<name>A0A2P6M5L6_9GAMM</name>
<feature type="region of interest" description="Disordered" evidence="1">
    <location>
        <begin position="59"/>
        <end position="84"/>
    </location>
</feature>
<evidence type="ECO:0000313" key="2">
    <source>
        <dbReference type="EMBL" id="PRH81282.1"/>
    </source>
</evidence>
<gene>
    <name evidence="2" type="ORF">C6N40_13470</name>
</gene>
<dbReference type="EMBL" id="PVLF01000032">
    <property type="protein sequence ID" value="PRH81282.1"/>
    <property type="molecule type" value="Genomic_DNA"/>
</dbReference>
<organism evidence="2 3">
    <name type="scientific">Arenimonas caeni</name>
    <dbReference type="NCBI Taxonomy" id="2058085"/>
    <lineage>
        <taxon>Bacteria</taxon>
        <taxon>Pseudomonadati</taxon>
        <taxon>Pseudomonadota</taxon>
        <taxon>Gammaproteobacteria</taxon>
        <taxon>Lysobacterales</taxon>
        <taxon>Lysobacteraceae</taxon>
        <taxon>Arenimonas</taxon>
    </lineage>
</organism>